<dbReference type="InterPro" id="IPR002656">
    <property type="entry name" value="Acyl_transf_3_dom"/>
</dbReference>
<gene>
    <name evidence="3" type="ORF">GNZ12_13815</name>
</gene>
<feature type="transmembrane region" description="Helical" evidence="1">
    <location>
        <begin position="270"/>
        <end position="287"/>
    </location>
</feature>
<feature type="transmembrane region" description="Helical" evidence="1">
    <location>
        <begin position="154"/>
        <end position="173"/>
    </location>
</feature>
<feature type="transmembrane region" description="Helical" evidence="1">
    <location>
        <begin position="97"/>
        <end position="115"/>
    </location>
</feature>
<sequence>MQRNDNLDGMRGIAVLIVFLYHTLGKPAAGNLGVDVFFVLSGYLITSKLIEEIDATGTVDIFRFYLNRCLRLLPAFFVMCVLYEGLHYCFPGIVSSARPISLLAFLFTSNIYWMNGLQPFPVASHTWTLATEWQFYLVWPFIAAFVMRRREHRLPVALLLAACALALVIAELHEAKVPKYEGILIGSSMAIMLSVARRENLPLRGAPLALASTIGIVAWSFIGSKFGEKSSLVAVALSVGAIYAMTNSGSEKAIPLLSGHVLKYFGKISYGLYIYHFPIVAVAYVAGMSPVRMFIIGVAVTIPLADFSFRFIEAPALKLRSVFHRTKHSTSAAAAR</sequence>
<keyword evidence="1" id="KW-0812">Transmembrane</keyword>
<dbReference type="RefSeq" id="WP_172310857.1">
    <property type="nucleotide sequence ID" value="NZ_WOEY01000057.1"/>
</dbReference>
<dbReference type="InterPro" id="IPR050879">
    <property type="entry name" value="Acyltransferase_3"/>
</dbReference>
<proteinExistence type="predicted"/>
<reference evidence="3 4" key="1">
    <citation type="submission" date="2019-11" db="EMBL/GenBank/DDBJ databases">
        <title>Metabolism of dissolved organic matter in forest soils.</title>
        <authorList>
            <person name="Cyle K.T."/>
            <person name="Wilhelm R.C."/>
            <person name="Martinez C.E."/>
        </authorList>
    </citation>
    <scope>NUCLEOTIDE SEQUENCE [LARGE SCALE GENOMIC DNA]</scope>
    <source>
        <strain evidence="3 4">1N</strain>
    </source>
</reference>
<accession>A0ABX2BN53</accession>
<keyword evidence="4" id="KW-1185">Reference proteome</keyword>
<dbReference type="EMBL" id="WOEY01000057">
    <property type="protein sequence ID" value="NPT42365.1"/>
    <property type="molecule type" value="Genomic_DNA"/>
</dbReference>
<protein>
    <submittedName>
        <fullName evidence="3">Acyltransferase family protein</fullName>
    </submittedName>
</protein>
<name>A0ABX2BN53_9BURK</name>
<dbReference type="GO" id="GO:0016746">
    <property type="term" value="F:acyltransferase activity"/>
    <property type="evidence" value="ECO:0007669"/>
    <property type="project" value="UniProtKB-KW"/>
</dbReference>
<evidence type="ECO:0000259" key="2">
    <source>
        <dbReference type="Pfam" id="PF01757"/>
    </source>
</evidence>
<organism evidence="3 4">
    <name type="scientific">Paraburkholderia solitsugae</name>
    <dbReference type="NCBI Taxonomy" id="2675748"/>
    <lineage>
        <taxon>Bacteria</taxon>
        <taxon>Pseudomonadati</taxon>
        <taxon>Pseudomonadota</taxon>
        <taxon>Betaproteobacteria</taxon>
        <taxon>Burkholderiales</taxon>
        <taxon>Burkholderiaceae</taxon>
        <taxon>Paraburkholderia</taxon>
    </lineage>
</organism>
<evidence type="ECO:0000256" key="1">
    <source>
        <dbReference type="SAM" id="Phobius"/>
    </source>
</evidence>
<evidence type="ECO:0000313" key="4">
    <source>
        <dbReference type="Proteomes" id="UP000652198"/>
    </source>
</evidence>
<dbReference type="PANTHER" id="PTHR23028:SF53">
    <property type="entry name" value="ACYL_TRANSF_3 DOMAIN-CONTAINING PROTEIN"/>
    <property type="match status" value="1"/>
</dbReference>
<feature type="domain" description="Acyltransferase 3" evidence="2">
    <location>
        <begin position="5"/>
        <end position="305"/>
    </location>
</feature>
<evidence type="ECO:0000313" key="3">
    <source>
        <dbReference type="EMBL" id="NPT42365.1"/>
    </source>
</evidence>
<keyword evidence="3" id="KW-0808">Transferase</keyword>
<dbReference type="Pfam" id="PF01757">
    <property type="entry name" value="Acyl_transf_3"/>
    <property type="match status" value="1"/>
</dbReference>
<feature type="transmembrane region" description="Helical" evidence="1">
    <location>
        <begin position="72"/>
        <end position="90"/>
    </location>
</feature>
<keyword evidence="1" id="KW-1133">Transmembrane helix</keyword>
<feature type="transmembrane region" description="Helical" evidence="1">
    <location>
        <begin position="127"/>
        <end position="147"/>
    </location>
</feature>
<keyword evidence="3" id="KW-0012">Acyltransferase</keyword>
<dbReference type="PANTHER" id="PTHR23028">
    <property type="entry name" value="ACETYLTRANSFERASE"/>
    <property type="match status" value="1"/>
</dbReference>
<keyword evidence="1" id="KW-0472">Membrane</keyword>
<feature type="transmembrane region" description="Helical" evidence="1">
    <location>
        <begin position="232"/>
        <end position="249"/>
    </location>
</feature>
<feature type="transmembrane region" description="Helical" evidence="1">
    <location>
        <begin position="208"/>
        <end position="226"/>
    </location>
</feature>
<feature type="transmembrane region" description="Helical" evidence="1">
    <location>
        <begin position="293"/>
        <end position="312"/>
    </location>
</feature>
<dbReference type="Proteomes" id="UP000652198">
    <property type="component" value="Unassembled WGS sequence"/>
</dbReference>
<comment type="caution">
    <text evidence="3">The sequence shown here is derived from an EMBL/GenBank/DDBJ whole genome shotgun (WGS) entry which is preliminary data.</text>
</comment>